<sequence>MTNVQHTHLDTLVATSLAAWENWNALGFEQRNRILTQWAAGQNEQIQKMVNFQCLNALEHVGQVELMPGPTGETNELYSAGRGCFVVTADESASEVAIIGQLVTALITGNTVLLSLPANAAVSGEALVASLTVAGCPLNTVLVLNDEEGQAAILHTSVAGVVYAGNSNTAQQFARQLAARDGLLAQLIAETDCTELPTIGSPTYSLRFITERTRTINITAVGGNATLLELGGGEEH</sequence>
<protein>
    <submittedName>
        <fullName evidence="3">Proline dehydrogenase</fullName>
    </submittedName>
</protein>
<evidence type="ECO:0000256" key="1">
    <source>
        <dbReference type="ARBA" id="ARBA00023002"/>
    </source>
</evidence>
<name>A0A178K2J0_9GAMM</name>
<keyword evidence="4" id="KW-1185">Reference proteome</keyword>
<keyword evidence="1" id="KW-0560">Oxidoreductase</keyword>
<dbReference type="STRING" id="858640.A3K86_18280"/>
<evidence type="ECO:0000313" key="3">
    <source>
        <dbReference type="EMBL" id="OAN10932.1"/>
    </source>
</evidence>
<dbReference type="SUPFAM" id="SSF53720">
    <property type="entry name" value="ALDH-like"/>
    <property type="match status" value="1"/>
</dbReference>
<dbReference type="GO" id="GO:0016491">
    <property type="term" value="F:oxidoreductase activity"/>
    <property type="evidence" value="ECO:0007669"/>
    <property type="project" value="UniProtKB-KW"/>
</dbReference>
<reference evidence="3 4" key="1">
    <citation type="submission" date="2016-03" db="EMBL/GenBank/DDBJ databases">
        <title>Photobacterium proteolyticum sp. nov. a protease producing bacterium isolated from ocean sediments of Laizhou Bay.</title>
        <authorList>
            <person name="Li Y."/>
        </authorList>
    </citation>
    <scope>NUCLEOTIDE SEQUENCE [LARGE SCALE GENOMIC DNA]</scope>
    <source>
        <strain evidence="3 4">R-40508</strain>
    </source>
</reference>
<proteinExistence type="predicted"/>
<dbReference type="InterPro" id="IPR016162">
    <property type="entry name" value="Ald_DH_N"/>
</dbReference>
<dbReference type="RefSeq" id="WP_068334717.1">
    <property type="nucleotide sequence ID" value="NZ_LVHF01000033.1"/>
</dbReference>
<dbReference type="EMBL" id="LVHF01000033">
    <property type="protein sequence ID" value="OAN10932.1"/>
    <property type="molecule type" value="Genomic_DNA"/>
</dbReference>
<gene>
    <name evidence="3" type="ORF">A3K86_18280</name>
</gene>
<accession>A0A178K2J0</accession>
<dbReference type="Pfam" id="PF00171">
    <property type="entry name" value="Aldedh"/>
    <property type="match status" value="1"/>
</dbReference>
<organism evidence="3 4">
    <name type="scientific">Photobacterium jeanii</name>
    <dbReference type="NCBI Taxonomy" id="858640"/>
    <lineage>
        <taxon>Bacteria</taxon>
        <taxon>Pseudomonadati</taxon>
        <taxon>Pseudomonadota</taxon>
        <taxon>Gammaproteobacteria</taxon>
        <taxon>Vibrionales</taxon>
        <taxon>Vibrionaceae</taxon>
        <taxon>Photobacterium</taxon>
    </lineage>
</organism>
<dbReference type="InterPro" id="IPR015590">
    <property type="entry name" value="Aldehyde_DH_dom"/>
</dbReference>
<dbReference type="Proteomes" id="UP000078503">
    <property type="component" value="Unassembled WGS sequence"/>
</dbReference>
<comment type="caution">
    <text evidence="3">The sequence shown here is derived from an EMBL/GenBank/DDBJ whole genome shotgun (WGS) entry which is preliminary data.</text>
</comment>
<evidence type="ECO:0000313" key="4">
    <source>
        <dbReference type="Proteomes" id="UP000078503"/>
    </source>
</evidence>
<evidence type="ECO:0000259" key="2">
    <source>
        <dbReference type="Pfam" id="PF00171"/>
    </source>
</evidence>
<dbReference type="Gene3D" id="3.40.605.10">
    <property type="entry name" value="Aldehyde Dehydrogenase, Chain A, domain 1"/>
    <property type="match status" value="1"/>
</dbReference>
<dbReference type="AlphaFoldDB" id="A0A178K2J0"/>
<dbReference type="InterPro" id="IPR016161">
    <property type="entry name" value="Ald_DH/histidinol_DH"/>
</dbReference>
<feature type="domain" description="Aldehyde dehydrogenase" evidence="2">
    <location>
        <begin position="98"/>
        <end position="181"/>
    </location>
</feature>
<dbReference type="OrthoDB" id="6659650at2"/>